<name>A0A839QEM7_MYCIR</name>
<accession>A0A839QEM7</accession>
<protein>
    <submittedName>
        <fullName evidence="3">Uncharacterized protein</fullName>
    </submittedName>
</protein>
<keyword evidence="2" id="KW-0472">Membrane</keyword>
<evidence type="ECO:0000313" key="4">
    <source>
        <dbReference type="Proteomes" id="UP000550501"/>
    </source>
</evidence>
<evidence type="ECO:0000256" key="2">
    <source>
        <dbReference type="SAM" id="Phobius"/>
    </source>
</evidence>
<organism evidence="3 4">
    <name type="scientific">Mycolicibacterium iranicum</name>
    <name type="common">Mycobacterium iranicum</name>
    <dbReference type="NCBI Taxonomy" id="912594"/>
    <lineage>
        <taxon>Bacteria</taxon>
        <taxon>Bacillati</taxon>
        <taxon>Actinomycetota</taxon>
        <taxon>Actinomycetes</taxon>
        <taxon>Mycobacteriales</taxon>
        <taxon>Mycobacteriaceae</taxon>
        <taxon>Mycolicibacterium</taxon>
    </lineage>
</organism>
<reference evidence="3 4" key="1">
    <citation type="submission" date="2020-08" db="EMBL/GenBank/DDBJ databases">
        <title>The Agave Microbiome: Exploring the role of microbial communities in plant adaptations to desert environments.</title>
        <authorList>
            <person name="Partida-Martinez L.P."/>
        </authorList>
    </citation>
    <scope>NUCLEOTIDE SEQUENCE [LARGE SCALE GENOMIC DNA]</scope>
    <source>
        <strain evidence="3 4">AT2.18</strain>
    </source>
</reference>
<gene>
    <name evidence="3" type="ORF">FHR72_003187</name>
</gene>
<keyword evidence="4" id="KW-1185">Reference proteome</keyword>
<keyword evidence="2" id="KW-0812">Transmembrane</keyword>
<sequence length="126" mass="13884">MPSYHGGVVEFAMILLLVGALVLLARPLLRRRQGFGNDWVPGTLLITGVSPRPEGVTGEQFVTIIGVINGPTVNEYTVYTRMAVDVNAWPTMGQLMEVMYSPRNPEKWGFGSRPQPMPPAPETPYN</sequence>
<feature type="region of interest" description="Disordered" evidence="1">
    <location>
        <begin position="107"/>
        <end position="126"/>
    </location>
</feature>
<dbReference type="EMBL" id="JACHVU010000006">
    <property type="protein sequence ID" value="MBB2991702.1"/>
    <property type="molecule type" value="Genomic_DNA"/>
</dbReference>
<feature type="compositionally biased region" description="Pro residues" evidence="1">
    <location>
        <begin position="115"/>
        <end position="126"/>
    </location>
</feature>
<dbReference type="AlphaFoldDB" id="A0A839QEM7"/>
<keyword evidence="2" id="KW-1133">Transmembrane helix</keyword>
<evidence type="ECO:0000256" key="1">
    <source>
        <dbReference type="SAM" id="MobiDB-lite"/>
    </source>
</evidence>
<evidence type="ECO:0000313" key="3">
    <source>
        <dbReference type="EMBL" id="MBB2991702.1"/>
    </source>
</evidence>
<proteinExistence type="predicted"/>
<dbReference type="Proteomes" id="UP000550501">
    <property type="component" value="Unassembled WGS sequence"/>
</dbReference>
<comment type="caution">
    <text evidence="3">The sequence shown here is derived from an EMBL/GenBank/DDBJ whole genome shotgun (WGS) entry which is preliminary data.</text>
</comment>
<feature type="transmembrane region" description="Helical" evidence="2">
    <location>
        <begin position="6"/>
        <end position="25"/>
    </location>
</feature>